<comment type="caution">
    <text evidence="1">The sequence shown here is derived from an EMBL/GenBank/DDBJ whole genome shotgun (WGS) entry which is preliminary data.</text>
</comment>
<dbReference type="EMBL" id="LAZR01017996">
    <property type="protein sequence ID" value="KKL98120.1"/>
    <property type="molecule type" value="Genomic_DNA"/>
</dbReference>
<proteinExistence type="predicted"/>
<gene>
    <name evidence="1" type="ORF">LCGC14_1827580</name>
</gene>
<name>A0A0F9IWL0_9ZZZZ</name>
<reference evidence="1" key="1">
    <citation type="journal article" date="2015" name="Nature">
        <title>Complex archaea that bridge the gap between prokaryotes and eukaryotes.</title>
        <authorList>
            <person name="Spang A."/>
            <person name="Saw J.H."/>
            <person name="Jorgensen S.L."/>
            <person name="Zaremba-Niedzwiedzka K."/>
            <person name="Martijn J."/>
            <person name="Lind A.E."/>
            <person name="van Eijk R."/>
            <person name="Schleper C."/>
            <person name="Guy L."/>
            <person name="Ettema T.J."/>
        </authorList>
    </citation>
    <scope>NUCLEOTIDE SEQUENCE</scope>
</reference>
<organism evidence="1">
    <name type="scientific">marine sediment metagenome</name>
    <dbReference type="NCBI Taxonomy" id="412755"/>
    <lineage>
        <taxon>unclassified sequences</taxon>
        <taxon>metagenomes</taxon>
        <taxon>ecological metagenomes</taxon>
    </lineage>
</organism>
<accession>A0A0F9IWL0</accession>
<protein>
    <submittedName>
        <fullName evidence="1">Uncharacterized protein</fullName>
    </submittedName>
</protein>
<evidence type="ECO:0000313" key="1">
    <source>
        <dbReference type="EMBL" id="KKL98120.1"/>
    </source>
</evidence>
<dbReference type="AlphaFoldDB" id="A0A0F9IWL0"/>
<sequence>MTRKKKVLIVGNNHELNAVSERIFRLGGFETIICHDEYEARKLHRSEGDTIECVFYPKKHKKKD</sequence>